<name>A0A4R8ISQ8_9GAMM</name>
<dbReference type="InterPro" id="IPR050228">
    <property type="entry name" value="Carboxylesterase_BioH"/>
</dbReference>
<dbReference type="HAMAP" id="MF_01260">
    <property type="entry name" value="Carboxylester"/>
    <property type="match status" value="1"/>
</dbReference>
<dbReference type="GO" id="GO:0090499">
    <property type="term" value="F:pimelyl-[acyl-carrier protein] methyl ester esterase activity"/>
    <property type="evidence" value="ECO:0007669"/>
    <property type="project" value="UniProtKB-EC"/>
</dbReference>
<feature type="domain" description="AB hydrolase-1" evidence="6">
    <location>
        <begin position="18"/>
        <end position="248"/>
    </location>
</feature>
<dbReference type="AlphaFoldDB" id="A0A4R8ISQ8"/>
<reference evidence="7 8" key="1">
    <citation type="submission" date="2019-03" db="EMBL/GenBank/DDBJ databases">
        <title>Genomic Encyclopedia of Type Strains, Phase IV (KMG-IV): sequencing the most valuable type-strain genomes for metagenomic binning, comparative biology and taxonomic classification.</title>
        <authorList>
            <person name="Goeker M."/>
        </authorList>
    </citation>
    <scope>NUCLEOTIDE SEQUENCE [LARGE SCALE GENOMIC DNA]</scope>
    <source>
        <strain evidence="7 8">DSM 16326</strain>
    </source>
</reference>
<dbReference type="InterPro" id="IPR029058">
    <property type="entry name" value="AB_hydrolase_fold"/>
</dbReference>
<keyword evidence="2 5" id="KW-0963">Cytoplasm</keyword>
<evidence type="ECO:0000259" key="6">
    <source>
        <dbReference type="Pfam" id="PF00561"/>
    </source>
</evidence>
<dbReference type="InterPro" id="IPR000073">
    <property type="entry name" value="AB_hydrolase_1"/>
</dbReference>
<comment type="similarity">
    <text evidence="5">Belongs to the AB hydrolase superfamily. Carboxylesterase BioH family.</text>
</comment>
<evidence type="ECO:0000256" key="3">
    <source>
        <dbReference type="ARBA" id="ARBA00022756"/>
    </source>
</evidence>
<proteinExistence type="inferred from homology"/>
<dbReference type="PANTHER" id="PTHR43194:SF5">
    <property type="entry name" value="PIMELOYL-[ACYL-CARRIER PROTEIN] METHYL ESTER ESTERASE"/>
    <property type="match status" value="1"/>
</dbReference>
<dbReference type="PRINTS" id="PR00412">
    <property type="entry name" value="EPOXHYDRLASE"/>
</dbReference>
<dbReference type="SUPFAM" id="SSF53474">
    <property type="entry name" value="alpha/beta-Hydrolases"/>
    <property type="match status" value="1"/>
</dbReference>
<dbReference type="NCBIfam" id="TIGR01738">
    <property type="entry name" value="bioH"/>
    <property type="match status" value="1"/>
</dbReference>
<keyword evidence="8" id="KW-1185">Reference proteome</keyword>
<evidence type="ECO:0000313" key="7">
    <source>
        <dbReference type="EMBL" id="TDY04082.1"/>
    </source>
</evidence>
<feature type="active site" evidence="5">
    <location>
        <position position="244"/>
    </location>
</feature>
<dbReference type="PANTHER" id="PTHR43194">
    <property type="entry name" value="HYDROLASE ALPHA/BETA FOLD FAMILY"/>
    <property type="match status" value="1"/>
</dbReference>
<keyword evidence="3 5" id="KW-0093">Biotin biosynthesis</keyword>
<feature type="binding site" evidence="5">
    <location>
        <position position="24"/>
    </location>
    <ligand>
        <name>substrate</name>
    </ligand>
</feature>
<dbReference type="UniPathway" id="UPA00078"/>
<organism evidence="7 8">
    <name type="scientific">Thiohalophilus thiocyanatoxydans</name>
    <dbReference type="NCBI Taxonomy" id="381308"/>
    <lineage>
        <taxon>Bacteria</taxon>
        <taxon>Pseudomonadati</taxon>
        <taxon>Pseudomonadota</taxon>
        <taxon>Gammaproteobacteria</taxon>
        <taxon>Thiohalomonadales</taxon>
        <taxon>Thiohalophilaceae</taxon>
        <taxon>Thiohalophilus</taxon>
    </lineage>
</organism>
<feature type="binding site" evidence="5">
    <location>
        <begin position="151"/>
        <end position="155"/>
    </location>
    <ligand>
        <name>substrate</name>
    </ligand>
</feature>
<dbReference type="PRINTS" id="PR00111">
    <property type="entry name" value="ABHYDROLASE"/>
</dbReference>
<evidence type="ECO:0000256" key="1">
    <source>
        <dbReference type="ARBA" id="ARBA00022487"/>
    </source>
</evidence>
<feature type="binding site" evidence="5">
    <location>
        <begin position="89"/>
        <end position="90"/>
    </location>
    <ligand>
        <name>substrate</name>
    </ligand>
</feature>
<dbReference type="GO" id="GO:0009102">
    <property type="term" value="P:biotin biosynthetic process"/>
    <property type="evidence" value="ECO:0007669"/>
    <property type="project" value="UniProtKB-UniRule"/>
</dbReference>
<comment type="subcellular location">
    <subcellularLocation>
        <location evidence="5">Cytoplasm</location>
    </subcellularLocation>
</comment>
<feature type="binding site" evidence="5">
    <location>
        <position position="244"/>
    </location>
    <ligand>
        <name>substrate</name>
    </ligand>
</feature>
<comment type="catalytic activity">
    <reaction evidence="5">
        <text>6-carboxyhexanoyl-[ACP] methyl ester + H2O = 6-carboxyhexanoyl-[ACP] + methanol + H(+)</text>
        <dbReference type="Rhea" id="RHEA:42700"/>
        <dbReference type="Rhea" id="RHEA-COMP:9955"/>
        <dbReference type="Rhea" id="RHEA-COMP:10186"/>
        <dbReference type="ChEBI" id="CHEBI:15377"/>
        <dbReference type="ChEBI" id="CHEBI:15378"/>
        <dbReference type="ChEBI" id="CHEBI:17790"/>
        <dbReference type="ChEBI" id="CHEBI:78846"/>
        <dbReference type="ChEBI" id="CHEBI:82735"/>
        <dbReference type="EC" id="3.1.1.85"/>
    </reaction>
</comment>
<protein>
    <recommendedName>
        <fullName evidence="5">Pimeloyl-[acyl-carrier protein] methyl ester esterase</fullName>
        <ecNumber evidence="5">3.1.1.85</ecNumber>
    </recommendedName>
    <alternativeName>
        <fullName evidence="5">Biotin synthesis protein BioH</fullName>
    </alternativeName>
    <alternativeName>
        <fullName evidence="5">Carboxylesterase BioH</fullName>
    </alternativeName>
</protein>
<evidence type="ECO:0000256" key="4">
    <source>
        <dbReference type="ARBA" id="ARBA00022801"/>
    </source>
</evidence>
<dbReference type="InterPro" id="IPR010076">
    <property type="entry name" value="BioH"/>
</dbReference>
<comment type="subunit">
    <text evidence="5">Monomer.</text>
</comment>
<dbReference type="RefSeq" id="WP_134080679.1">
    <property type="nucleotide sequence ID" value="NZ_SOQX01000001.1"/>
</dbReference>
<dbReference type="EC" id="3.1.1.85" evidence="5"/>
<comment type="function">
    <text evidence="5">The physiological role of BioH is to remove the methyl group introduced by BioC when the pimeloyl moiety is complete. It allows to synthesize pimeloyl-ACP via the fatty acid synthetic pathway through the hydrolysis of the ester bonds of pimeloyl-ACP esters.</text>
</comment>
<evidence type="ECO:0000313" key="8">
    <source>
        <dbReference type="Proteomes" id="UP000294914"/>
    </source>
</evidence>
<dbReference type="EMBL" id="SOQX01000001">
    <property type="protein sequence ID" value="TDY04082.1"/>
    <property type="molecule type" value="Genomic_DNA"/>
</dbReference>
<feature type="active site" description="Nucleophile" evidence="5">
    <location>
        <position position="89"/>
    </location>
</feature>
<dbReference type="Pfam" id="PF00561">
    <property type="entry name" value="Abhydrolase_1"/>
    <property type="match status" value="1"/>
</dbReference>
<dbReference type="Proteomes" id="UP000294914">
    <property type="component" value="Unassembled WGS sequence"/>
</dbReference>
<gene>
    <name evidence="5" type="primary">bioH</name>
    <name evidence="7" type="ORF">EDC23_0454</name>
</gene>
<comment type="pathway">
    <text evidence="5">Cofactor biosynthesis; biotin biosynthesis.</text>
</comment>
<dbReference type="GO" id="GO:0005737">
    <property type="term" value="C:cytoplasm"/>
    <property type="evidence" value="ECO:0007669"/>
    <property type="project" value="UniProtKB-SubCell"/>
</dbReference>
<accession>A0A4R8ISQ8</accession>
<keyword evidence="4 5" id="KW-0378">Hydrolase</keyword>
<feature type="active site" evidence="5">
    <location>
        <position position="216"/>
    </location>
</feature>
<evidence type="ECO:0000256" key="2">
    <source>
        <dbReference type="ARBA" id="ARBA00022490"/>
    </source>
</evidence>
<dbReference type="OrthoDB" id="9780744at2"/>
<comment type="caution">
    <text evidence="7">The sequence shown here is derived from an EMBL/GenBank/DDBJ whole genome shotgun (WGS) entry which is preliminary data.</text>
</comment>
<evidence type="ECO:0000256" key="5">
    <source>
        <dbReference type="HAMAP-Rule" id="MF_01260"/>
    </source>
</evidence>
<sequence length="266" mass="29297">MDSVAPLHVSRTGEGPDLVLLHGWGMHSGIWHDLIGPLQSHFRLHLVDLPGHGQSQQVDGTFDLDRLAGMIWQSVAPQLQGPAVWLGWSLGGMAALQIALDHPEQTRALVLVASTPRFSQAADWPHAMSMSLLDTFAEQLAEDYQPTLQRFLALQVKGSDDARATLRTLRQRVLDNAGVNVSALQSGLAILKQADLRHRLHEIRHLPLLMIFGEYDMLVPPSTAKALAEYFDDSLQVVIDGAGHAPFVSQPQQFIQHVMTCLHATK</sequence>
<dbReference type="Gene3D" id="3.40.50.1820">
    <property type="entry name" value="alpha/beta hydrolase"/>
    <property type="match status" value="1"/>
</dbReference>
<dbReference type="InterPro" id="IPR000639">
    <property type="entry name" value="Epox_hydrolase-like"/>
</dbReference>
<keyword evidence="1 5" id="KW-0719">Serine esterase</keyword>